<dbReference type="Pfam" id="PF00903">
    <property type="entry name" value="Glyoxalase"/>
    <property type="match status" value="1"/>
</dbReference>
<accession>A0A7W9EY05</accession>
<gene>
    <name evidence="2" type="ORF">FHS72_001866</name>
</gene>
<dbReference type="EMBL" id="JACIJM010000004">
    <property type="protein sequence ID" value="MBB5722242.1"/>
    <property type="molecule type" value="Genomic_DNA"/>
</dbReference>
<dbReference type="PROSITE" id="PS51819">
    <property type="entry name" value="VOC"/>
    <property type="match status" value="1"/>
</dbReference>
<comment type="caution">
    <text evidence="2">The sequence shown here is derived from an EMBL/GenBank/DDBJ whole genome shotgun (WGS) entry which is preliminary data.</text>
</comment>
<evidence type="ECO:0000313" key="2">
    <source>
        <dbReference type="EMBL" id="MBB5722242.1"/>
    </source>
</evidence>
<reference evidence="2 3" key="1">
    <citation type="submission" date="2020-08" db="EMBL/GenBank/DDBJ databases">
        <title>Genomic Encyclopedia of Type Strains, Phase IV (KMG-IV): sequencing the most valuable type-strain genomes for metagenomic binning, comparative biology and taxonomic classification.</title>
        <authorList>
            <person name="Goeker M."/>
        </authorList>
    </citation>
    <scope>NUCLEOTIDE SEQUENCE [LARGE SCALE GENOMIC DNA]</scope>
    <source>
        <strain evidence="2 3">DSM 101064</strain>
    </source>
</reference>
<dbReference type="InterPro" id="IPR004360">
    <property type="entry name" value="Glyas_Fos-R_dOase_dom"/>
</dbReference>
<dbReference type="Gene3D" id="3.10.180.10">
    <property type="entry name" value="2,3-Dihydroxybiphenyl 1,2-Dioxygenase, domain 1"/>
    <property type="match status" value="1"/>
</dbReference>
<dbReference type="GO" id="GO:0016829">
    <property type="term" value="F:lyase activity"/>
    <property type="evidence" value="ECO:0007669"/>
    <property type="project" value="UniProtKB-KW"/>
</dbReference>
<dbReference type="AlphaFoldDB" id="A0A7W9EY05"/>
<proteinExistence type="predicted"/>
<dbReference type="InterPro" id="IPR037523">
    <property type="entry name" value="VOC_core"/>
</dbReference>
<keyword evidence="2" id="KW-0456">Lyase</keyword>
<evidence type="ECO:0000259" key="1">
    <source>
        <dbReference type="PROSITE" id="PS51819"/>
    </source>
</evidence>
<dbReference type="PANTHER" id="PTHR35006">
    <property type="entry name" value="GLYOXALASE FAMILY PROTEIN (AFU_ORTHOLOGUE AFUA_5G14830)"/>
    <property type="match status" value="1"/>
</dbReference>
<dbReference type="Proteomes" id="UP000535415">
    <property type="component" value="Unassembled WGS sequence"/>
</dbReference>
<feature type="domain" description="VOC" evidence="1">
    <location>
        <begin position="1"/>
        <end position="119"/>
    </location>
</feature>
<organism evidence="2 3">
    <name type="scientific">Yoonia ponticola</name>
    <dbReference type="NCBI Taxonomy" id="1524255"/>
    <lineage>
        <taxon>Bacteria</taxon>
        <taxon>Pseudomonadati</taxon>
        <taxon>Pseudomonadota</taxon>
        <taxon>Alphaproteobacteria</taxon>
        <taxon>Rhodobacterales</taxon>
        <taxon>Paracoccaceae</taxon>
        <taxon>Yoonia</taxon>
    </lineage>
</organism>
<dbReference type="PANTHER" id="PTHR35006:SF1">
    <property type="entry name" value="BLL2941 PROTEIN"/>
    <property type="match status" value="1"/>
</dbReference>
<sequence length="120" mass="12822">MIGYSTIGVKDMKKAKAFYTDLFDAPVQVDIGRLAMIGKTLDAPMIAVCEPFDGNEPSCGNGAMIAFSAATKDEVNDMYAKAISLGATCEGAPGQRIDDVFYGAYVRDPDGNKLAFYIFG</sequence>
<evidence type="ECO:0000313" key="3">
    <source>
        <dbReference type="Proteomes" id="UP000535415"/>
    </source>
</evidence>
<dbReference type="SUPFAM" id="SSF54593">
    <property type="entry name" value="Glyoxalase/Bleomycin resistance protein/Dihydroxybiphenyl dioxygenase"/>
    <property type="match status" value="1"/>
</dbReference>
<dbReference type="InterPro" id="IPR029068">
    <property type="entry name" value="Glyas_Bleomycin-R_OHBP_Dase"/>
</dbReference>
<dbReference type="RefSeq" id="WP_183528297.1">
    <property type="nucleotide sequence ID" value="NZ_JACIJM010000004.1"/>
</dbReference>
<name>A0A7W9EY05_9RHOB</name>
<dbReference type="CDD" id="cd07262">
    <property type="entry name" value="VOC_like"/>
    <property type="match status" value="1"/>
</dbReference>
<protein>
    <submittedName>
        <fullName evidence="2">Putative lactoylglutathione lyase</fullName>
    </submittedName>
</protein>
<keyword evidence="3" id="KW-1185">Reference proteome</keyword>